<name>A0ABU2J900_9ACTN</name>
<evidence type="ECO:0000256" key="12">
    <source>
        <dbReference type="ARBA" id="ARBA00031158"/>
    </source>
</evidence>
<keyword evidence="17" id="KW-1185">Reference proteome</keyword>
<dbReference type="PANTHER" id="PTHR42802:SF1">
    <property type="entry name" value="L-ORNITHINE N(5)-MONOOXYGENASE"/>
    <property type="match status" value="1"/>
</dbReference>
<evidence type="ECO:0000256" key="8">
    <source>
        <dbReference type="ARBA" id="ARBA00022857"/>
    </source>
</evidence>
<keyword evidence="10 16" id="KW-0503">Monooxygenase</keyword>
<dbReference type="InterPro" id="IPR025700">
    <property type="entry name" value="Lys/Orn_oxygenase"/>
</dbReference>
<sequence length="442" mass="48576">MAVPESASLVGIGFGPAGIGLGAALTDAASSEFDGGWAADFAREAVFIEWAPSSAWQPGMVLPGTDIQHHFLRDFGTPRDPASPFGFIHYLHERDRFYPFTLRSGYVTRAEWSDYCEWAAARVMSKVRYGHGAVSVEPVHGSDGILVALAVTARDQDGALSTTLTNRVVLATGHEPYVPTEFRPALGERVFHSCQFAHRMRTLAGRLGSVAVIGGGQNAGEALLHLYHSTGVQLHSIVRNSGFRLYDLGHFANQAYWPPETDYFHALPPSARTQIFDEQYRTNYAAVDPDVSTGLYNAWYDGEVSGQQRLDMIRRHAVTSLQAENDRVRLRLQECHTGAVRQLEVDAVILCTGYREPAVPEVLRPLAEHLTVESDGRLAVERDFQVPLQHADDVALYLNGMSESRHGIASATSFSLLAHRAAEIVQSLRQLSEAPVLERASK</sequence>
<dbReference type="GO" id="GO:0004497">
    <property type="term" value="F:monooxygenase activity"/>
    <property type="evidence" value="ECO:0007669"/>
    <property type="project" value="UniProtKB-KW"/>
</dbReference>
<evidence type="ECO:0000256" key="1">
    <source>
        <dbReference type="ARBA" id="ARBA00001974"/>
    </source>
</evidence>
<evidence type="ECO:0000256" key="15">
    <source>
        <dbReference type="ARBA" id="ARBA00048407"/>
    </source>
</evidence>
<evidence type="ECO:0000256" key="14">
    <source>
        <dbReference type="ARBA" id="ARBA00032738"/>
    </source>
</evidence>
<dbReference type="PANTHER" id="PTHR42802">
    <property type="entry name" value="MONOOXYGENASE"/>
    <property type="match status" value="1"/>
</dbReference>
<dbReference type="EMBL" id="JAVREH010000008">
    <property type="protein sequence ID" value="MDT0261440.1"/>
    <property type="molecule type" value="Genomic_DNA"/>
</dbReference>
<evidence type="ECO:0000256" key="10">
    <source>
        <dbReference type="ARBA" id="ARBA00023033"/>
    </source>
</evidence>
<dbReference type="EC" id="1.14.13.59" evidence="4"/>
<evidence type="ECO:0000256" key="2">
    <source>
        <dbReference type="ARBA" id="ARBA00004924"/>
    </source>
</evidence>
<evidence type="ECO:0000256" key="5">
    <source>
        <dbReference type="ARBA" id="ARBA00016406"/>
    </source>
</evidence>
<evidence type="ECO:0000313" key="17">
    <source>
        <dbReference type="Proteomes" id="UP001183176"/>
    </source>
</evidence>
<dbReference type="Proteomes" id="UP001183176">
    <property type="component" value="Unassembled WGS sequence"/>
</dbReference>
<evidence type="ECO:0000256" key="11">
    <source>
        <dbReference type="ARBA" id="ARBA00029939"/>
    </source>
</evidence>
<evidence type="ECO:0000256" key="6">
    <source>
        <dbReference type="ARBA" id="ARBA00022630"/>
    </source>
</evidence>
<comment type="caution">
    <text evidence="16">The sequence shown here is derived from an EMBL/GenBank/DDBJ whole genome shotgun (WGS) entry which is preliminary data.</text>
</comment>
<evidence type="ECO:0000256" key="13">
    <source>
        <dbReference type="ARBA" id="ARBA00032493"/>
    </source>
</evidence>
<evidence type="ECO:0000256" key="3">
    <source>
        <dbReference type="ARBA" id="ARBA00007588"/>
    </source>
</evidence>
<comment type="catalytic activity">
    <reaction evidence="15">
        <text>L-lysine + NADPH + O2 = N(6)-hydroxy-L-lysine + NADP(+) + H2O</text>
        <dbReference type="Rhea" id="RHEA:23228"/>
        <dbReference type="ChEBI" id="CHEBI:15377"/>
        <dbReference type="ChEBI" id="CHEBI:15379"/>
        <dbReference type="ChEBI" id="CHEBI:32551"/>
        <dbReference type="ChEBI" id="CHEBI:57783"/>
        <dbReference type="ChEBI" id="CHEBI:57820"/>
        <dbReference type="ChEBI" id="CHEBI:58349"/>
        <dbReference type="EC" id="1.14.13.59"/>
    </reaction>
</comment>
<organism evidence="16 17">
    <name type="scientific">Jatrophihabitans lederbergiae</name>
    <dbReference type="NCBI Taxonomy" id="3075547"/>
    <lineage>
        <taxon>Bacteria</taxon>
        <taxon>Bacillati</taxon>
        <taxon>Actinomycetota</taxon>
        <taxon>Actinomycetes</taxon>
        <taxon>Jatrophihabitantales</taxon>
        <taxon>Jatrophihabitantaceae</taxon>
        <taxon>Jatrophihabitans</taxon>
    </lineage>
</organism>
<evidence type="ECO:0000313" key="16">
    <source>
        <dbReference type="EMBL" id="MDT0261440.1"/>
    </source>
</evidence>
<evidence type="ECO:0000256" key="9">
    <source>
        <dbReference type="ARBA" id="ARBA00023002"/>
    </source>
</evidence>
<comment type="pathway">
    <text evidence="2">Siderophore biosynthesis.</text>
</comment>
<keyword evidence="6" id="KW-0285">Flavoprotein</keyword>
<dbReference type="SUPFAM" id="SSF51905">
    <property type="entry name" value="FAD/NAD(P)-binding domain"/>
    <property type="match status" value="1"/>
</dbReference>
<keyword evidence="8" id="KW-0521">NADP</keyword>
<dbReference type="InterPro" id="IPR036188">
    <property type="entry name" value="FAD/NAD-bd_sf"/>
</dbReference>
<comment type="similarity">
    <text evidence="3">Belongs to the lysine N(6)-hydroxylase/L-ornithine N(5)-oxygenase family.</text>
</comment>
<evidence type="ECO:0000256" key="4">
    <source>
        <dbReference type="ARBA" id="ARBA00013076"/>
    </source>
</evidence>
<reference evidence="17" key="1">
    <citation type="submission" date="2023-07" db="EMBL/GenBank/DDBJ databases">
        <title>30 novel species of actinomycetes from the DSMZ collection.</title>
        <authorList>
            <person name="Nouioui I."/>
        </authorList>
    </citation>
    <scope>NUCLEOTIDE SEQUENCE [LARGE SCALE GENOMIC DNA]</scope>
    <source>
        <strain evidence="17">DSM 44399</strain>
    </source>
</reference>
<proteinExistence type="inferred from homology"/>
<comment type="cofactor">
    <cofactor evidence="1">
        <name>FAD</name>
        <dbReference type="ChEBI" id="CHEBI:57692"/>
    </cofactor>
</comment>
<protein>
    <recommendedName>
        <fullName evidence="5">L-lysine N6-monooxygenase MbtG</fullName>
        <ecNumber evidence="4">1.14.13.59</ecNumber>
    </recommendedName>
    <alternativeName>
        <fullName evidence="14">Lysine 6-N-hydroxylase</fullName>
    </alternativeName>
    <alternativeName>
        <fullName evidence="13">Lysine N6-hydroxylase</fullName>
    </alternativeName>
    <alternativeName>
        <fullName evidence="11">Lysine-N-oxygenase</fullName>
    </alternativeName>
    <alternativeName>
        <fullName evidence="12">Mycobactin synthase protein G</fullName>
    </alternativeName>
</protein>
<accession>A0ABU2J900</accession>
<dbReference type="Pfam" id="PF13434">
    <property type="entry name" value="Lys_Orn_oxgnase"/>
    <property type="match status" value="1"/>
</dbReference>
<dbReference type="RefSeq" id="WP_311422596.1">
    <property type="nucleotide sequence ID" value="NZ_JAVREH010000008.1"/>
</dbReference>
<dbReference type="PRINTS" id="PR00368">
    <property type="entry name" value="FADPNR"/>
</dbReference>
<keyword evidence="9" id="KW-0560">Oxidoreductase</keyword>
<evidence type="ECO:0000256" key="7">
    <source>
        <dbReference type="ARBA" id="ARBA00022827"/>
    </source>
</evidence>
<gene>
    <name evidence="16" type="ORF">RM423_08530</name>
</gene>
<dbReference type="Gene3D" id="3.50.50.60">
    <property type="entry name" value="FAD/NAD(P)-binding domain"/>
    <property type="match status" value="1"/>
</dbReference>
<keyword evidence="7" id="KW-0274">FAD</keyword>